<reference evidence="1" key="2">
    <citation type="submission" date="2025-09" db="UniProtKB">
        <authorList>
            <consortium name="EnsemblPlants"/>
        </authorList>
    </citation>
    <scope>IDENTIFICATION</scope>
</reference>
<reference evidence="1" key="1">
    <citation type="submission" date="2021-05" db="EMBL/GenBank/DDBJ databases">
        <authorList>
            <person name="Scholz U."/>
            <person name="Mascher M."/>
            <person name="Fiebig A."/>
        </authorList>
    </citation>
    <scope>NUCLEOTIDE SEQUENCE [LARGE SCALE GENOMIC DNA]</scope>
</reference>
<keyword evidence="2" id="KW-1185">Reference proteome</keyword>
<accession>A0ACD5TIH4</accession>
<protein>
    <submittedName>
        <fullName evidence="1">Uncharacterized protein</fullName>
    </submittedName>
</protein>
<proteinExistence type="predicted"/>
<evidence type="ECO:0000313" key="1">
    <source>
        <dbReference type="EnsemblPlants" id="AVESA.00010b.r2.1AG0058880.2.CDS"/>
    </source>
</evidence>
<organism evidence="1 2">
    <name type="scientific">Avena sativa</name>
    <name type="common">Oat</name>
    <dbReference type="NCBI Taxonomy" id="4498"/>
    <lineage>
        <taxon>Eukaryota</taxon>
        <taxon>Viridiplantae</taxon>
        <taxon>Streptophyta</taxon>
        <taxon>Embryophyta</taxon>
        <taxon>Tracheophyta</taxon>
        <taxon>Spermatophyta</taxon>
        <taxon>Magnoliopsida</taxon>
        <taxon>Liliopsida</taxon>
        <taxon>Poales</taxon>
        <taxon>Poaceae</taxon>
        <taxon>BOP clade</taxon>
        <taxon>Pooideae</taxon>
        <taxon>Poodae</taxon>
        <taxon>Poeae</taxon>
        <taxon>Poeae Chloroplast Group 1 (Aveneae type)</taxon>
        <taxon>Aveninae</taxon>
        <taxon>Avena</taxon>
    </lineage>
</organism>
<dbReference type="Proteomes" id="UP001732700">
    <property type="component" value="Chromosome 1A"/>
</dbReference>
<sequence>MGWPPAAERRLAAAAAAVAILCLFLASASAAAAAAQEHRQRALAVEPSEGQAGRRHHRHAYAAMMYMGTPRDYEFYVAVRVMMRSLATVGADADRVVIASSDVPRDWVRAMEEDGMRVVVVENLKNPYEGNLGGMNRRFKLTLNKLYAWSLVDYERVIMIDSDNIFLQNTDELFQCGQFCAVFINPCYFHTGLFVLQPSMDVFKGMLHDLEIGRDNSDGADQGFLVGCFPDLLDKPLFHPPENGTKLHGTYRLPLGYQMDASYYYLKLHWHVPCGPNSVITFPSAPWFKPWYWWSWPILPLGLSWHKQRWNDLGYAAEIPAVLIEVLMYIAIITITRLARPQMTKLCYYRRPEKQSVLVQGLIKLAASVAMVAAYTIPFFVIPCTVHPLMGWSLYLFGVLAFSSAVINAFLLPPLAVLTAWIGMVGMLFVMAFPWYHDGIQRILVVVAYAFCSAPFLWSSLVRVMDSLQTMLERDPFFPRLGEQAQETEFSKLY</sequence>
<name>A0ACD5TIH4_AVESA</name>
<dbReference type="EnsemblPlants" id="AVESA.00010b.r2.1AG0058880.2">
    <property type="protein sequence ID" value="AVESA.00010b.r2.1AG0058880.2.CDS"/>
    <property type="gene ID" value="AVESA.00010b.r2.1AG0058880"/>
</dbReference>
<evidence type="ECO:0000313" key="2">
    <source>
        <dbReference type="Proteomes" id="UP001732700"/>
    </source>
</evidence>